<comment type="caution">
    <text evidence="1">The sequence shown here is derived from an EMBL/GenBank/DDBJ whole genome shotgun (WGS) entry which is preliminary data.</text>
</comment>
<proteinExistence type="predicted"/>
<accession>A0AAN9Q4C0</accession>
<sequence length="217" mass="24484">MELEIKSVQVSVLLFCRPALSHGLIFTSIRPIAVTDPRWTPQINEQYNKCKLKQTKTLSHLVLSPTKTNPDFSLIQTDSPKVCNLKPTTGVSFYLISGVFCRLKLYSGIWSTSSLEDLADQFSRIDNGHSHILRGANTMLNRCGGFEVHHLDSQMPRQSWPTHRVGNKRSSLIQIARQPFSLVPRDWGLLGFVTCTTLTCQIYLQPPTKGQDSPRVF</sequence>
<evidence type="ECO:0000313" key="1">
    <source>
        <dbReference type="EMBL" id="KAK7320809.1"/>
    </source>
</evidence>
<protein>
    <submittedName>
        <fullName evidence="1">Uncharacterized protein</fullName>
    </submittedName>
</protein>
<organism evidence="1 2">
    <name type="scientific">Canavalia gladiata</name>
    <name type="common">Sword bean</name>
    <name type="synonym">Dolichos gladiatus</name>
    <dbReference type="NCBI Taxonomy" id="3824"/>
    <lineage>
        <taxon>Eukaryota</taxon>
        <taxon>Viridiplantae</taxon>
        <taxon>Streptophyta</taxon>
        <taxon>Embryophyta</taxon>
        <taxon>Tracheophyta</taxon>
        <taxon>Spermatophyta</taxon>
        <taxon>Magnoliopsida</taxon>
        <taxon>eudicotyledons</taxon>
        <taxon>Gunneridae</taxon>
        <taxon>Pentapetalae</taxon>
        <taxon>rosids</taxon>
        <taxon>fabids</taxon>
        <taxon>Fabales</taxon>
        <taxon>Fabaceae</taxon>
        <taxon>Papilionoideae</taxon>
        <taxon>50 kb inversion clade</taxon>
        <taxon>NPAAA clade</taxon>
        <taxon>indigoferoid/millettioid clade</taxon>
        <taxon>Phaseoleae</taxon>
        <taxon>Canavalia</taxon>
    </lineage>
</organism>
<keyword evidence="2" id="KW-1185">Reference proteome</keyword>
<dbReference type="AlphaFoldDB" id="A0AAN9Q4C0"/>
<gene>
    <name evidence="1" type="ORF">VNO77_30633</name>
</gene>
<name>A0AAN9Q4C0_CANGL</name>
<reference evidence="1 2" key="1">
    <citation type="submission" date="2024-01" db="EMBL/GenBank/DDBJ databases">
        <title>The genomes of 5 underutilized Papilionoideae crops provide insights into root nodulation and disease resistanc.</title>
        <authorList>
            <person name="Jiang F."/>
        </authorList>
    </citation>
    <scope>NUCLEOTIDE SEQUENCE [LARGE SCALE GENOMIC DNA]</scope>
    <source>
        <strain evidence="1">LVBAO_FW01</strain>
        <tissue evidence="1">Leaves</tissue>
    </source>
</reference>
<dbReference type="Proteomes" id="UP001367508">
    <property type="component" value="Unassembled WGS sequence"/>
</dbReference>
<dbReference type="EMBL" id="JAYMYQ010000007">
    <property type="protein sequence ID" value="KAK7320809.1"/>
    <property type="molecule type" value="Genomic_DNA"/>
</dbReference>
<evidence type="ECO:0000313" key="2">
    <source>
        <dbReference type="Proteomes" id="UP001367508"/>
    </source>
</evidence>